<protein>
    <recommendedName>
        <fullName evidence="9">Probable tRNA sulfurtransferase</fullName>
        <ecNumber evidence="9">2.8.1.4</ecNumber>
    </recommendedName>
    <alternativeName>
        <fullName evidence="9">Sulfur carrier protein ThiS sulfurtransferase</fullName>
    </alternativeName>
    <alternativeName>
        <fullName evidence="9">Thiamine biosynthesis protein ThiI</fullName>
    </alternativeName>
    <alternativeName>
        <fullName evidence="9">tRNA 4-thiouridine synthase</fullName>
    </alternativeName>
</protein>
<comment type="function">
    <text evidence="9">Catalyzes the ATP-dependent transfer of a sulfur to tRNA to produce 4-thiouridine in position 8 of tRNAs, which functions as a near-UV photosensor. Also catalyzes the transfer of sulfur to the sulfur carrier protein ThiS, forming ThiS-thiocarboxylate. This is a step in the synthesis of thiazole, in the thiamine biosynthesis pathway. The sulfur is donated as persulfide by IscS.</text>
</comment>
<dbReference type="CDD" id="cd11716">
    <property type="entry name" value="THUMP_ThiI"/>
    <property type="match status" value="1"/>
</dbReference>
<organism evidence="11 12">
    <name type="scientific">Paenibacillus silagei</name>
    <dbReference type="NCBI Taxonomy" id="1670801"/>
    <lineage>
        <taxon>Bacteria</taxon>
        <taxon>Bacillati</taxon>
        <taxon>Bacillota</taxon>
        <taxon>Bacilli</taxon>
        <taxon>Bacillales</taxon>
        <taxon>Paenibacillaceae</taxon>
        <taxon>Paenibacillus</taxon>
    </lineage>
</organism>
<proteinExistence type="inferred from homology"/>
<dbReference type="Pfam" id="PF22025">
    <property type="entry name" value="ThiI_fer"/>
    <property type="match status" value="1"/>
</dbReference>
<evidence type="ECO:0000256" key="4">
    <source>
        <dbReference type="ARBA" id="ARBA00022679"/>
    </source>
</evidence>
<accession>A0ABS4NP08</accession>
<feature type="binding site" evidence="9">
    <location>
        <position position="307"/>
    </location>
    <ligand>
        <name>ATP</name>
        <dbReference type="ChEBI" id="CHEBI:30616"/>
    </ligand>
</feature>
<comment type="pathway">
    <text evidence="9">Cofactor biosynthesis; thiamine diphosphate biosynthesis.</text>
</comment>
<evidence type="ECO:0000313" key="11">
    <source>
        <dbReference type="EMBL" id="MBP2111798.1"/>
    </source>
</evidence>
<comment type="catalytic activity">
    <reaction evidence="9">
        <text>[ThiS sulfur-carrier protein]-C-terminal Gly-Gly-AMP + S-sulfanyl-L-cysteinyl-[cysteine desulfurase] + AH2 = [ThiS sulfur-carrier protein]-C-terminal-Gly-aminoethanethioate + L-cysteinyl-[cysteine desulfurase] + A + AMP + 2 H(+)</text>
        <dbReference type="Rhea" id="RHEA:43340"/>
        <dbReference type="Rhea" id="RHEA-COMP:12157"/>
        <dbReference type="Rhea" id="RHEA-COMP:12158"/>
        <dbReference type="Rhea" id="RHEA-COMP:12910"/>
        <dbReference type="Rhea" id="RHEA-COMP:19908"/>
        <dbReference type="ChEBI" id="CHEBI:13193"/>
        <dbReference type="ChEBI" id="CHEBI:15378"/>
        <dbReference type="ChEBI" id="CHEBI:17499"/>
        <dbReference type="ChEBI" id="CHEBI:29950"/>
        <dbReference type="ChEBI" id="CHEBI:61963"/>
        <dbReference type="ChEBI" id="CHEBI:90618"/>
        <dbReference type="ChEBI" id="CHEBI:232372"/>
        <dbReference type="ChEBI" id="CHEBI:456215"/>
    </reaction>
</comment>
<keyword evidence="6 9" id="KW-0067">ATP-binding</keyword>
<reference evidence="11 12" key="1">
    <citation type="submission" date="2021-03" db="EMBL/GenBank/DDBJ databases">
        <title>Genomic Encyclopedia of Type Strains, Phase IV (KMG-IV): sequencing the most valuable type-strain genomes for metagenomic binning, comparative biology and taxonomic classification.</title>
        <authorList>
            <person name="Goeker M."/>
        </authorList>
    </citation>
    <scope>NUCLEOTIDE SEQUENCE [LARGE SCALE GENOMIC DNA]</scope>
    <source>
        <strain evidence="11 12">DSM 101953</strain>
    </source>
</reference>
<dbReference type="PANTHER" id="PTHR43209:SF1">
    <property type="entry name" value="TRNA SULFURTRANSFERASE"/>
    <property type="match status" value="1"/>
</dbReference>
<evidence type="ECO:0000259" key="10">
    <source>
        <dbReference type="PROSITE" id="PS51165"/>
    </source>
</evidence>
<dbReference type="HAMAP" id="MF_00021">
    <property type="entry name" value="ThiI"/>
    <property type="match status" value="1"/>
</dbReference>
<keyword evidence="7 9" id="KW-0694">RNA-binding</keyword>
<dbReference type="InterPro" id="IPR020536">
    <property type="entry name" value="ThiI_AANH"/>
</dbReference>
<comment type="caution">
    <text evidence="11">The sequence shown here is derived from an EMBL/GenBank/DDBJ whole genome shotgun (WGS) entry which is preliminary data.</text>
</comment>
<evidence type="ECO:0000256" key="3">
    <source>
        <dbReference type="ARBA" id="ARBA00022555"/>
    </source>
</evidence>
<gene>
    <name evidence="9" type="primary">thiI</name>
    <name evidence="11" type="ORF">J2Z70_001939</name>
</gene>
<keyword evidence="12" id="KW-1185">Reference proteome</keyword>
<comment type="catalytic activity">
    <reaction evidence="9">
        <text>[ThiI sulfur-carrier protein]-S-sulfanyl-L-cysteine + a uridine in tRNA + 2 reduced [2Fe-2S]-[ferredoxin] + ATP + H(+) = [ThiI sulfur-carrier protein]-L-cysteine + a 4-thiouridine in tRNA + 2 oxidized [2Fe-2S]-[ferredoxin] + AMP + diphosphate</text>
        <dbReference type="Rhea" id="RHEA:24176"/>
        <dbReference type="Rhea" id="RHEA-COMP:10000"/>
        <dbReference type="Rhea" id="RHEA-COMP:10001"/>
        <dbReference type="Rhea" id="RHEA-COMP:13337"/>
        <dbReference type="Rhea" id="RHEA-COMP:13338"/>
        <dbReference type="Rhea" id="RHEA-COMP:13339"/>
        <dbReference type="Rhea" id="RHEA-COMP:13340"/>
        <dbReference type="ChEBI" id="CHEBI:15378"/>
        <dbReference type="ChEBI" id="CHEBI:29950"/>
        <dbReference type="ChEBI" id="CHEBI:30616"/>
        <dbReference type="ChEBI" id="CHEBI:33019"/>
        <dbReference type="ChEBI" id="CHEBI:33737"/>
        <dbReference type="ChEBI" id="CHEBI:33738"/>
        <dbReference type="ChEBI" id="CHEBI:61963"/>
        <dbReference type="ChEBI" id="CHEBI:65315"/>
        <dbReference type="ChEBI" id="CHEBI:136798"/>
        <dbReference type="ChEBI" id="CHEBI:456215"/>
        <dbReference type="EC" id="2.8.1.4"/>
    </reaction>
</comment>
<keyword evidence="5 9" id="KW-0547">Nucleotide-binding</keyword>
<name>A0ABS4NP08_9BACL</name>
<evidence type="ECO:0000313" key="12">
    <source>
        <dbReference type="Proteomes" id="UP000773462"/>
    </source>
</evidence>
<dbReference type="InterPro" id="IPR049961">
    <property type="entry name" value="ThiI_N"/>
</dbReference>
<dbReference type="InterPro" id="IPR054173">
    <property type="entry name" value="ThiI_fer"/>
</dbReference>
<dbReference type="EMBL" id="JAGGLV010000005">
    <property type="protein sequence ID" value="MBP2111798.1"/>
    <property type="molecule type" value="Genomic_DNA"/>
</dbReference>
<evidence type="ECO:0000256" key="5">
    <source>
        <dbReference type="ARBA" id="ARBA00022741"/>
    </source>
</evidence>
<dbReference type="InterPro" id="IPR004114">
    <property type="entry name" value="THUMP_dom"/>
</dbReference>
<evidence type="ECO:0000256" key="1">
    <source>
        <dbReference type="ARBA" id="ARBA00004496"/>
    </source>
</evidence>
<dbReference type="NCBIfam" id="TIGR00342">
    <property type="entry name" value="tRNA uracil 4-sulfurtransferase ThiI"/>
    <property type="match status" value="1"/>
</dbReference>
<feature type="binding site" evidence="9">
    <location>
        <begin position="228"/>
        <end position="229"/>
    </location>
    <ligand>
        <name>ATP</name>
        <dbReference type="ChEBI" id="CHEBI:30616"/>
    </ligand>
</feature>
<keyword evidence="2 9" id="KW-0963">Cytoplasm</keyword>
<comment type="similarity">
    <text evidence="9">Belongs to the ThiI family.</text>
</comment>
<dbReference type="SUPFAM" id="SSF52402">
    <property type="entry name" value="Adenine nucleotide alpha hydrolases-like"/>
    <property type="match status" value="1"/>
</dbReference>
<dbReference type="InterPro" id="IPR050102">
    <property type="entry name" value="tRNA_sulfurtransferase_ThiI"/>
</dbReference>
<dbReference type="PANTHER" id="PTHR43209">
    <property type="entry name" value="TRNA SULFURTRANSFERASE"/>
    <property type="match status" value="1"/>
</dbReference>
<dbReference type="InterPro" id="IPR014729">
    <property type="entry name" value="Rossmann-like_a/b/a_fold"/>
</dbReference>
<dbReference type="Pfam" id="PF02568">
    <property type="entry name" value="ThiI"/>
    <property type="match status" value="1"/>
</dbReference>
<feature type="binding site" evidence="9">
    <location>
        <begin position="203"/>
        <end position="204"/>
    </location>
    <ligand>
        <name>ATP</name>
        <dbReference type="ChEBI" id="CHEBI:30616"/>
    </ligand>
</feature>
<dbReference type="CDD" id="cd01712">
    <property type="entry name" value="PPase_ThiI"/>
    <property type="match status" value="1"/>
</dbReference>
<feature type="binding site" evidence="9">
    <location>
        <position position="316"/>
    </location>
    <ligand>
        <name>ATP</name>
        <dbReference type="ChEBI" id="CHEBI:30616"/>
    </ligand>
</feature>
<dbReference type="Gene3D" id="3.40.50.620">
    <property type="entry name" value="HUPs"/>
    <property type="match status" value="1"/>
</dbReference>
<dbReference type="SUPFAM" id="SSF143437">
    <property type="entry name" value="THUMP domain-like"/>
    <property type="match status" value="1"/>
</dbReference>
<feature type="binding site" evidence="9">
    <location>
        <position position="285"/>
    </location>
    <ligand>
        <name>ATP</name>
        <dbReference type="ChEBI" id="CHEBI:30616"/>
    </ligand>
</feature>
<keyword evidence="3 9" id="KW-0820">tRNA-binding</keyword>
<feature type="domain" description="THUMP" evidence="10">
    <location>
        <begin position="79"/>
        <end position="185"/>
    </location>
</feature>
<evidence type="ECO:0000256" key="2">
    <source>
        <dbReference type="ARBA" id="ARBA00022490"/>
    </source>
</evidence>
<keyword evidence="4 9" id="KW-0808">Transferase</keyword>
<dbReference type="SMART" id="SM00981">
    <property type="entry name" value="THUMP"/>
    <property type="match status" value="1"/>
</dbReference>
<evidence type="ECO:0000256" key="9">
    <source>
        <dbReference type="HAMAP-Rule" id="MF_00021"/>
    </source>
</evidence>
<dbReference type="EC" id="2.8.1.4" evidence="9"/>
<dbReference type="Proteomes" id="UP000773462">
    <property type="component" value="Unassembled WGS sequence"/>
</dbReference>
<dbReference type="Gene3D" id="3.30.2130.30">
    <property type="match status" value="1"/>
</dbReference>
<evidence type="ECO:0000256" key="7">
    <source>
        <dbReference type="ARBA" id="ARBA00022884"/>
    </source>
</evidence>
<dbReference type="InterPro" id="IPR003720">
    <property type="entry name" value="tRNA_STrfase"/>
</dbReference>
<keyword evidence="8 9" id="KW-0784">Thiamine biosynthesis</keyword>
<dbReference type="Pfam" id="PF02926">
    <property type="entry name" value="THUMP"/>
    <property type="match status" value="1"/>
</dbReference>
<comment type="subcellular location">
    <subcellularLocation>
        <location evidence="1 9">Cytoplasm</location>
    </subcellularLocation>
</comment>
<evidence type="ECO:0000256" key="8">
    <source>
        <dbReference type="ARBA" id="ARBA00022977"/>
    </source>
</evidence>
<sequence>MTTTETGSGAQNGGYGSSMDYADMLLLRFGEFILKGKNRSRFEKTVLRHVKEMVKPYPNVKLTREFGRIYVELNGEPAGELTEALVKVFGIASISPVKVSRPEFEDILAASRTFLHLIAPAAGTSFKVSARRVWKDFPYGSIEMNKLIATPLLQGYPGLLVDVKSPDLELKIEIREGHTLIFCENIAGVGGFPLGTNGKAMLLLSGGIDSPVAGWSSMRRGLEVECVHFYSYPYTSELARQKVVDLTRILSRYAGVIKLHLVPFTEVQTSFTGIGQDNLIITLMRRAMLRIATALAEKEGALALITGDSLGQVASQTLPSMNVIGRATALPLLRPLVMMDKSEIVQLSKTIGTYDLSILPYEDCCTLFVPKSPTTNPNLRIVDKIEATLPGYQALLDTAVAGTETVLITPYGNEKPEDLVPAQAGLQEEWF</sequence>
<evidence type="ECO:0000256" key="6">
    <source>
        <dbReference type="ARBA" id="ARBA00022840"/>
    </source>
</evidence>
<dbReference type="PROSITE" id="PS51165">
    <property type="entry name" value="THUMP"/>
    <property type="match status" value="1"/>
</dbReference>
<dbReference type="InterPro" id="IPR049962">
    <property type="entry name" value="THUMP_ThiI"/>
</dbReference>